<dbReference type="Pfam" id="PF00015">
    <property type="entry name" value="MCPsignal"/>
    <property type="match status" value="1"/>
</dbReference>
<dbReference type="InterPro" id="IPR004089">
    <property type="entry name" value="MCPsignal_dom"/>
</dbReference>
<dbReference type="PROSITE" id="PS50885">
    <property type="entry name" value="HAMP"/>
    <property type="match status" value="1"/>
</dbReference>
<dbReference type="Gene3D" id="1.10.8.500">
    <property type="entry name" value="HAMP domain in histidine kinase"/>
    <property type="match status" value="1"/>
</dbReference>
<gene>
    <name evidence="7" type="ORF">bhn_III079</name>
</gene>
<dbReference type="Gene3D" id="1.10.287.950">
    <property type="entry name" value="Methyl-accepting chemotaxis protein"/>
    <property type="match status" value="1"/>
</dbReference>
<comment type="similarity">
    <text evidence="2">Belongs to the methyl-accepting chemotaxis (MCP) protein family.</text>
</comment>
<evidence type="ECO:0000256" key="1">
    <source>
        <dbReference type="ARBA" id="ARBA00023224"/>
    </source>
</evidence>
<keyword evidence="8" id="KW-1185">Reference proteome</keyword>
<evidence type="ECO:0000256" key="2">
    <source>
        <dbReference type="ARBA" id="ARBA00029447"/>
    </source>
</evidence>
<accession>A0A1D9NXD7</accession>
<feature type="domain" description="HAMP" evidence="6">
    <location>
        <begin position="308"/>
        <end position="360"/>
    </location>
</feature>
<evidence type="ECO:0000313" key="8">
    <source>
        <dbReference type="Proteomes" id="UP000179284"/>
    </source>
</evidence>
<dbReference type="RefSeq" id="WP_071174851.1">
    <property type="nucleotide sequence ID" value="NZ_CP017830.1"/>
</dbReference>
<dbReference type="KEGG" id="bhu:bhn_III079"/>
<dbReference type="Gene3D" id="3.30.450.20">
    <property type="entry name" value="PAS domain"/>
    <property type="match status" value="2"/>
</dbReference>
<protein>
    <submittedName>
        <fullName evidence="7">Methyl-accepting chemotaxis protein</fullName>
    </submittedName>
</protein>
<dbReference type="PANTHER" id="PTHR32089">
    <property type="entry name" value="METHYL-ACCEPTING CHEMOTAXIS PROTEIN MCPB"/>
    <property type="match status" value="1"/>
</dbReference>
<dbReference type="PANTHER" id="PTHR32089:SF112">
    <property type="entry name" value="LYSOZYME-LIKE PROTEIN-RELATED"/>
    <property type="match status" value="1"/>
</dbReference>
<dbReference type="Pfam" id="PF00672">
    <property type="entry name" value="HAMP"/>
    <property type="match status" value="1"/>
</dbReference>
<feature type="transmembrane region" description="Helical" evidence="4">
    <location>
        <begin position="287"/>
        <end position="312"/>
    </location>
</feature>
<dbReference type="InterPro" id="IPR003660">
    <property type="entry name" value="HAMP_dom"/>
</dbReference>
<name>A0A1D9NXD7_9FIRM</name>
<organism evidence="7 8">
    <name type="scientific">Butyrivibrio hungatei</name>
    <dbReference type="NCBI Taxonomy" id="185008"/>
    <lineage>
        <taxon>Bacteria</taxon>
        <taxon>Bacillati</taxon>
        <taxon>Bacillota</taxon>
        <taxon>Clostridia</taxon>
        <taxon>Lachnospirales</taxon>
        <taxon>Lachnospiraceae</taxon>
        <taxon>Butyrivibrio</taxon>
    </lineage>
</organism>
<keyword evidence="4" id="KW-0812">Transmembrane</keyword>
<proteinExistence type="inferred from homology"/>
<keyword evidence="4" id="KW-0472">Membrane</keyword>
<keyword evidence="4" id="KW-1133">Transmembrane helix</keyword>
<evidence type="ECO:0000313" key="7">
    <source>
        <dbReference type="EMBL" id="AOZ95027.1"/>
    </source>
</evidence>
<dbReference type="PROSITE" id="PS50111">
    <property type="entry name" value="CHEMOTAXIS_TRANSDUC_2"/>
    <property type="match status" value="1"/>
</dbReference>
<feature type="domain" description="Methyl-accepting transducer" evidence="5">
    <location>
        <begin position="365"/>
        <end position="629"/>
    </location>
</feature>
<dbReference type="SUPFAM" id="SSF58104">
    <property type="entry name" value="Methyl-accepting chemotaxis protein (MCP) signaling domain"/>
    <property type="match status" value="1"/>
</dbReference>
<sequence>MSKKSTIIRRSGKIRNKLLIYIVPIVVIMIAVLVIIATTMSKRRMTDLATSNLNSSISNQTNNIESWLNENLEFFKTAKQGIEGLNPDDEQLQIILNSYYGFNSNSPEGLHIATSDGKFIKPTNSELEESDPTNSIWYKQGLSRANMQYGTAYKNAEGKNVVSASAIINYGDDSIKVIAADVTLDKISIIVNSGVKMEKASSFLVDTNDNTILAHRDSSLVSTTLSTDSSDALLSSVAQAIKDGEYSTREIGSYVVAFKEIKGTDWVLVSYIAEDVIMASIQELTNYLVIAGTISVIVIIILIIFVVSKVVAPLAGITNSIRAMSEGDFTIDVQQESNDEIGVMSGRIAEFVESMRNMISSISEQSKKLKQESENSDSVSKDMYEASQSQAEAMQQLNETVDQLAIAVGDIANNATTLAAVVADTRDNSHKADDAMKETVKISQKGREDMEKLSNAMEGIQVANGKLVDAINEVGTASEEITNIVSMIAEIAEETNLLSLNASIEAARAGEAGKGFAVVATQIGKLAQTSSESATNISNLIEEVHRLIDEAVGQANASAESIEENSELISIAVQTFDQIYENIQASNDCIEEMIQDVQKVDDVATNVAAISEEQAASADEILATSQNMVEQAKTISKNSEDVANNSHELANTSDTLSSHVQQFKI</sequence>
<evidence type="ECO:0000259" key="5">
    <source>
        <dbReference type="PROSITE" id="PS50111"/>
    </source>
</evidence>
<dbReference type="EMBL" id="CP017830">
    <property type="protein sequence ID" value="AOZ95027.1"/>
    <property type="molecule type" value="Genomic_DNA"/>
</dbReference>
<evidence type="ECO:0000256" key="4">
    <source>
        <dbReference type="SAM" id="Phobius"/>
    </source>
</evidence>
<dbReference type="GO" id="GO:0007165">
    <property type="term" value="P:signal transduction"/>
    <property type="evidence" value="ECO:0007669"/>
    <property type="project" value="UniProtKB-KW"/>
</dbReference>
<dbReference type="GO" id="GO:0016020">
    <property type="term" value="C:membrane"/>
    <property type="evidence" value="ECO:0007669"/>
    <property type="project" value="InterPro"/>
</dbReference>
<dbReference type="OrthoDB" id="9760371at2"/>
<dbReference type="AlphaFoldDB" id="A0A1D9NXD7"/>
<feature type="transmembrane region" description="Helical" evidence="4">
    <location>
        <begin position="18"/>
        <end position="40"/>
    </location>
</feature>
<evidence type="ECO:0000256" key="3">
    <source>
        <dbReference type="PROSITE-ProRule" id="PRU00284"/>
    </source>
</evidence>
<reference evidence="8" key="1">
    <citation type="submission" date="2016-10" db="EMBL/GenBank/DDBJ databases">
        <title>The complete genome sequence of the rumen bacterium Butyrivibrio hungatei MB2003.</title>
        <authorList>
            <person name="Palevich N."/>
            <person name="Kelly W.J."/>
            <person name="Leahy S.C."/>
            <person name="Altermann E."/>
            <person name="Rakonjac J."/>
            <person name="Attwood G.T."/>
        </authorList>
    </citation>
    <scope>NUCLEOTIDE SEQUENCE [LARGE SCALE GENOMIC DNA]</scope>
    <source>
        <strain evidence="8">MB2003</strain>
    </source>
</reference>
<dbReference type="SMART" id="SM00304">
    <property type="entry name" value="HAMP"/>
    <property type="match status" value="1"/>
</dbReference>
<evidence type="ECO:0000259" key="6">
    <source>
        <dbReference type="PROSITE" id="PS50885"/>
    </source>
</evidence>
<dbReference type="SMART" id="SM00283">
    <property type="entry name" value="MA"/>
    <property type="match status" value="1"/>
</dbReference>
<dbReference type="CDD" id="cd06225">
    <property type="entry name" value="HAMP"/>
    <property type="match status" value="1"/>
</dbReference>
<dbReference type="Proteomes" id="UP000179284">
    <property type="component" value="Chromosome II"/>
</dbReference>
<keyword evidence="1 3" id="KW-0807">Transducer</keyword>